<dbReference type="NCBIfam" id="TIGR02476">
    <property type="entry name" value="BluB"/>
    <property type="match status" value="1"/>
</dbReference>
<accession>A0A918TXE3</accession>
<dbReference type="Pfam" id="PF00881">
    <property type="entry name" value="Nitroreductase"/>
    <property type="match status" value="1"/>
</dbReference>
<reference evidence="2" key="1">
    <citation type="journal article" date="2014" name="Int. J. Syst. Evol. Microbiol.">
        <title>Complete genome sequence of Corynebacterium casei LMG S-19264T (=DSM 44701T), isolated from a smear-ripened cheese.</title>
        <authorList>
            <consortium name="US DOE Joint Genome Institute (JGI-PGF)"/>
            <person name="Walter F."/>
            <person name="Albersmeier A."/>
            <person name="Kalinowski J."/>
            <person name="Ruckert C."/>
        </authorList>
    </citation>
    <scope>NUCLEOTIDE SEQUENCE</scope>
    <source>
        <strain evidence="2">KCTC 23310</strain>
    </source>
</reference>
<dbReference type="PANTHER" id="PTHR23026">
    <property type="entry name" value="NADPH NITROREDUCTASE"/>
    <property type="match status" value="1"/>
</dbReference>
<dbReference type="Gene3D" id="3.40.109.10">
    <property type="entry name" value="NADH Oxidase"/>
    <property type="match status" value="1"/>
</dbReference>
<dbReference type="SUPFAM" id="SSF55469">
    <property type="entry name" value="FMN-dependent nitroreductase-like"/>
    <property type="match status" value="1"/>
</dbReference>
<name>A0A918TXE3_9RHOB</name>
<dbReference type="InterPro" id="IPR012825">
    <property type="entry name" value="BluB"/>
</dbReference>
<dbReference type="EMBL" id="BMYJ01000010">
    <property type="protein sequence ID" value="GHC63234.1"/>
    <property type="molecule type" value="Genomic_DNA"/>
</dbReference>
<comment type="caution">
    <text evidence="2">The sequence shown here is derived from an EMBL/GenBank/DDBJ whole genome shotgun (WGS) entry which is preliminary data.</text>
</comment>
<dbReference type="GO" id="GO:0016491">
    <property type="term" value="F:oxidoreductase activity"/>
    <property type="evidence" value="ECO:0007669"/>
    <property type="project" value="InterPro"/>
</dbReference>
<protein>
    <submittedName>
        <fullName evidence="2">5,6-dimethylbenzimidazole synthase</fullName>
    </submittedName>
</protein>
<dbReference type="AlphaFoldDB" id="A0A918TXE3"/>
<evidence type="ECO:0000313" key="2">
    <source>
        <dbReference type="EMBL" id="GHC63234.1"/>
    </source>
</evidence>
<sequence length="221" mass="24779">MILSPPLQDNPQGRAFGPEFRAEFHDLMRWRRDVRRFRTTPVPDETLARCLTAFRHAPSVGLCEPWRLVWAETPAIRAKIQQNFHAANEQALSGYDGDKAKIYAGLKLAGLQEAPLQFALFCDQTTEKGAGLGAATMPETRAYSCVSALMLFWLALRAEGLGLGWVSILDPARLSADFQVDAGWQFIGYFCLGWPEHDDDTPELERAGWEKRADALISARR</sequence>
<dbReference type="InterPro" id="IPR029479">
    <property type="entry name" value="Nitroreductase"/>
</dbReference>
<dbReference type="RefSeq" id="WP_268247725.1">
    <property type="nucleotide sequence ID" value="NZ_BMYJ01000010.1"/>
</dbReference>
<proteinExistence type="predicted"/>
<evidence type="ECO:0000259" key="1">
    <source>
        <dbReference type="Pfam" id="PF00881"/>
    </source>
</evidence>
<reference evidence="2" key="2">
    <citation type="submission" date="2020-09" db="EMBL/GenBank/DDBJ databases">
        <authorList>
            <person name="Sun Q."/>
            <person name="Kim S."/>
        </authorList>
    </citation>
    <scope>NUCLEOTIDE SEQUENCE</scope>
    <source>
        <strain evidence="2">KCTC 23310</strain>
    </source>
</reference>
<dbReference type="InterPro" id="IPR050627">
    <property type="entry name" value="Nitroreductase/BluB"/>
</dbReference>
<dbReference type="PANTHER" id="PTHR23026:SF123">
    <property type="entry name" value="NAD(P)H NITROREDUCTASE RV3131-RELATED"/>
    <property type="match status" value="1"/>
</dbReference>
<evidence type="ECO:0000313" key="3">
    <source>
        <dbReference type="Proteomes" id="UP000638981"/>
    </source>
</evidence>
<keyword evidence="3" id="KW-1185">Reference proteome</keyword>
<dbReference type="InterPro" id="IPR000415">
    <property type="entry name" value="Nitroreductase-like"/>
</dbReference>
<dbReference type="Proteomes" id="UP000638981">
    <property type="component" value="Unassembled WGS sequence"/>
</dbReference>
<gene>
    <name evidence="2" type="ORF">GCM10007315_29270</name>
</gene>
<organism evidence="2 3">
    <name type="scientific">Neogemmobacter tilapiae</name>
    <dbReference type="NCBI Taxonomy" id="875041"/>
    <lineage>
        <taxon>Bacteria</taxon>
        <taxon>Pseudomonadati</taxon>
        <taxon>Pseudomonadota</taxon>
        <taxon>Alphaproteobacteria</taxon>
        <taxon>Rhodobacterales</taxon>
        <taxon>Paracoccaceae</taxon>
        <taxon>Neogemmobacter</taxon>
    </lineage>
</organism>
<feature type="domain" description="Nitroreductase" evidence="1">
    <location>
        <begin position="29"/>
        <end position="194"/>
    </location>
</feature>